<sequence length="747" mass="83443">MDTYQKPLENVDAALNRLNATLASYKTSSTTKSAIASYKTSSTTKSAINPMRPPAPRPVSANRSQANGHTPLPSASSSVPASRNVQQSNGHAQSAHRPDEPTPPGGEINGTSARLSDELPRPDLLWQEALNLRFCDRSNKRTMMQGPAFPGMPGDQIAIDRQIDDIMMLQEHYLVDYPYLLPIRLLISQKYLQLGYPDLAAGEAYKALLLCDAVRDTSDEYHPMAAPQLRDFILQLPRTERIRQLTCDPKCDTELPTGPPAEVMDFELDVWVRYHYLPWAHRLLAVGLMYCGCYKTAWYKAWQGMTSIDKTAGDVNDQWLVDVTVGCEQAVRKLWGMTDDEWKDQGHSNNGNAYPDLGCVRREVYPWNEWEPDRLDELPALNLMMAEVAPKLEVRAVELPALTGSGENATVMQLGVFAKEDIAPGEVVLSEPSMLTANNKLQDALCDACSADLPELDSSEADQVCECPECQAVFCSEACLSRADATYHRATCGNDLDTLLRDVPPAEAADSLYSLLLMRAIAMADVQECHPLDLNEVRLIWGDFHNLPITSAHFTAPSLTHENLADFDRFDEGHGKLPRTLPWSFEHNIRLPIQMLEKMEIDHFAEPNYDLWVFNTLFAKFRGTASARLSGQAGSGRRARGPEVSAVHPMWCLANHSCDPNVSWEWGGSIEFTAREERVLWKGRGAVPKKRREGGIRKGEEVLNHYCDVELDVRERREWARGALGGECRCERCVWEAGQESGDVKAQ</sequence>
<evidence type="ECO:0000313" key="3">
    <source>
        <dbReference type="EMBL" id="TKA33856.1"/>
    </source>
</evidence>
<evidence type="ECO:0000259" key="2">
    <source>
        <dbReference type="PROSITE" id="PS50280"/>
    </source>
</evidence>
<feature type="region of interest" description="Disordered" evidence="1">
    <location>
        <begin position="26"/>
        <end position="120"/>
    </location>
</feature>
<dbReference type="PANTHER" id="PTHR12197:SF273">
    <property type="entry name" value="MYND-TYPE ZINC FINGER PROTEIN SAMB"/>
    <property type="match status" value="1"/>
</dbReference>
<dbReference type="SUPFAM" id="SSF82199">
    <property type="entry name" value="SET domain"/>
    <property type="match status" value="1"/>
</dbReference>
<dbReference type="PANTHER" id="PTHR12197">
    <property type="entry name" value="HISTONE-LYSINE N-METHYLTRANSFERASE SMYD"/>
    <property type="match status" value="1"/>
</dbReference>
<feature type="compositionally biased region" description="Polar residues" evidence="1">
    <location>
        <begin position="83"/>
        <end position="92"/>
    </location>
</feature>
<dbReference type="PROSITE" id="PS50280">
    <property type="entry name" value="SET"/>
    <property type="match status" value="1"/>
</dbReference>
<comment type="caution">
    <text evidence="3">The sequence shown here is derived from an EMBL/GenBank/DDBJ whole genome shotgun (WGS) entry which is preliminary data.</text>
</comment>
<feature type="domain" description="SET" evidence="2">
    <location>
        <begin position="390"/>
        <end position="707"/>
    </location>
</feature>
<dbReference type="InterPro" id="IPR046341">
    <property type="entry name" value="SET_dom_sf"/>
</dbReference>
<dbReference type="InterPro" id="IPR001214">
    <property type="entry name" value="SET_dom"/>
</dbReference>
<reference evidence="3 4" key="1">
    <citation type="submission" date="2017-03" db="EMBL/GenBank/DDBJ databases">
        <title>Genomes of endolithic fungi from Antarctica.</title>
        <authorList>
            <person name="Coleine C."/>
            <person name="Masonjones S."/>
            <person name="Stajich J.E."/>
        </authorList>
    </citation>
    <scope>NUCLEOTIDE SEQUENCE [LARGE SCALE GENOMIC DNA]</scope>
    <source>
        <strain evidence="3 4">CCFEE 5311</strain>
    </source>
</reference>
<gene>
    <name evidence="3" type="ORF">B0A54_14244</name>
</gene>
<dbReference type="OrthoDB" id="438641at2759"/>
<organism evidence="3 4">
    <name type="scientific">Friedmanniomyces endolithicus</name>
    <dbReference type="NCBI Taxonomy" id="329885"/>
    <lineage>
        <taxon>Eukaryota</taxon>
        <taxon>Fungi</taxon>
        <taxon>Dikarya</taxon>
        <taxon>Ascomycota</taxon>
        <taxon>Pezizomycotina</taxon>
        <taxon>Dothideomycetes</taxon>
        <taxon>Dothideomycetidae</taxon>
        <taxon>Mycosphaerellales</taxon>
        <taxon>Teratosphaeriaceae</taxon>
        <taxon>Friedmanniomyces</taxon>
    </lineage>
</organism>
<dbReference type="Proteomes" id="UP000310066">
    <property type="component" value="Unassembled WGS sequence"/>
</dbReference>
<dbReference type="Gene3D" id="2.170.270.10">
    <property type="entry name" value="SET domain"/>
    <property type="match status" value="1"/>
</dbReference>
<protein>
    <recommendedName>
        <fullName evidence="2">SET domain-containing protein</fullName>
    </recommendedName>
</protein>
<dbReference type="Pfam" id="PF00856">
    <property type="entry name" value="SET"/>
    <property type="match status" value="1"/>
</dbReference>
<dbReference type="InterPro" id="IPR050869">
    <property type="entry name" value="H3K4_H4K5_MeTrfase"/>
</dbReference>
<dbReference type="GO" id="GO:0005634">
    <property type="term" value="C:nucleus"/>
    <property type="evidence" value="ECO:0007669"/>
    <property type="project" value="TreeGrafter"/>
</dbReference>
<accession>A0A4U0UGP3</accession>
<dbReference type="STRING" id="329885.A0A4U0UGP3"/>
<feature type="compositionally biased region" description="Low complexity" evidence="1">
    <location>
        <begin position="73"/>
        <end position="82"/>
    </location>
</feature>
<feature type="compositionally biased region" description="Low complexity" evidence="1">
    <location>
        <begin position="26"/>
        <end position="48"/>
    </location>
</feature>
<dbReference type="AlphaFoldDB" id="A0A4U0UGP3"/>
<proteinExistence type="predicted"/>
<evidence type="ECO:0000256" key="1">
    <source>
        <dbReference type="SAM" id="MobiDB-lite"/>
    </source>
</evidence>
<name>A0A4U0UGP3_9PEZI</name>
<dbReference type="EMBL" id="NAJP01000084">
    <property type="protein sequence ID" value="TKA33856.1"/>
    <property type="molecule type" value="Genomic_DNA"/>
</dbReference>
<evidence type="ECO:0000313" key="4">
    <source>
        <dbReference type="Proteomes" id="UP000310066"/>
    </source>
</evidence>